<evidence type="ECO:0000313" key="3">
    <source>
        <dbReference type="Proteomes" id="UP000638353"/>
    </source>
</evidence>
<gene>
    <name evidence="2" type="ORF">GCM10010334_44310</name>
</gene>
<name>A0A919CBC5_9ACTN</name>
<keyword evidence="1" id="KW-0472">Membrane</keyword>
<dbReference type="EMBL" id="BMVC01000008">
    <property type="protein sequence ID" value="GHD00082.1"/>
    <property type="molecule type" value="Genomic_DNA"/>
</dbReference>
<keyword evidence="1" id="KW-1133">Transmembrane helix</keyword>
<evidence type="ECO:0000313" key="2">
    <source>
        <dbReference type="EMBL" id="GHD00082.1"/>
    </source>
</evidence>
<feature type="transmembrane region" description="Helical" evidence="1">
    <location>
        <begin position="16"/>
        <end position="36"/>
    </location>
</feature>
<comment type="caution">
    <text evidence="2">The sequence shown here is derived from an EMBL/GenBank/DDBJ whole genome shotgun (WGS) entry which is preliminary data.</text>
</comment>
<feature type="transmembrane region" description="Helical" evidence="1">
    <location>
        <begin position="130"/>
        <end position="152"/>
    </location>
</feature>
<organism evidence="2 3">
    <name type="scientific">Streptomyces finlayi</name>
    <dbReference type="NCBI Taxonomy" id="67296"/>
    <lineage>
        <taxon>Bacteria</taxon>
        <taxon>Bacillati</taxon>
        <taxon>Actinomycetota</taxon>
        <taxon>Actinomycetes</taxon>
        <taxon>Kitasatosporales</taxon>
        <taxon>Streptomycetaceae</taxon>
        <taxon>Streptomyces</taxon>
    </lineage>
</organism>
<reference evidence="2" key="1">
    <citation type="journal article" date="2014" name="Int. J. Syst. Evol. Microbiol.">
        <title>Complete genome sequence of Corynebacterium casei LMG S-19264T (=DSM 44701T), isolated from a smear-ripened cheese.</title>
        <authorList>
            <consortium name="US DOE Joint Genome Institute (JGI-PGF)"/>
            <person name="Walter F."/>
            <person name="Albersmeier A."/>
            <person name="Kalinowski J."/>
            <person name="Ruckert C."/>
        </authorList>
    </citation>
    <scope>NUCLEOTIDE SEQUENCE</scope>
    <source>
        <strain evidence="2">JCM 4637</strain>
    </source>
</reference>
<feature type="transmembrane region" description="Helical" evidence="1">
    <location>
        <begin position="209"/>
        <end position="228"/>
    </location>
</feature>
<accession>A0A919CBC5</accession>
<proteinExistence type="predicted"/>
<evidence type="ECO:0000256" key="1">
    <source>
        <dbReference type="SAM" id="Phobius"/>
    </source>
</evidence>
<dbReference type="Proteomes" id="UP000638353">
    <property type="component" value="Unassembled WGS sequence"/>
</dbReference>
<sequence>MLTVPFAVGAFLGGPVWLHLPLFVGWLLAYATAFHLQQYVRLRRVSRNPRAAGRHVRPLAVFGAACAVLGLVLVVLRPWLLVAVAAALPFFAANTWYAWRNRERALVNGLLAVAPACAVLLVAVRVGGGTLAQGVVPTVLCFLYFAGTVLYVKTMVRERRNRRYLYGSVAYHAGALVCAAVLMPVSAALFACFLVRAAVLPGRGMRVRTVGMVELACSAGLLALLLVCS</sequence>
<feature type="transmembrane region" description="Helical" evidence="1">
    <location>
        <begin position="164"/>
        <end position="197"/>
    </location>
</feature>
<reference evidence="2" key="2">
    <citation type="submission" date="2020-09" db="EMBL/GenBank/DDBJ databases">
        <authorList>
            <person name="Sun Q."/>
            <person name="Ohkuma M."/>
        </authorList>
    </citation>
    <scope>NUCLEOTIDE SEQUENCE</scope>
    <source>
        <strain evidence="2">JCM 4637</strain>
    </source>
</reference>
<protein>
    <submittedName>
        <fullName evidence="2">Membrane protein</fullName>
    </submittedName>
</protein>
<feature type="transmembrane region" description="Helical" evidence="1">
    <location>
        <begin position="106"/>
        <end position="124"/>
    </location>
</feature>
<dbReference type="InterPro" id="IPR025576">
    <property type="entry name" value="YwiC"/>
</dbReference>
<dbReference type="AlphaFoldDB" id="A0A919CBC5"/>
<keyword evidence="1" id="KW-0812">Transmembrane</keyword>
<feature type="transmembrane region" description="Helical" evidence="1">
    <location>
        <begin position="56"/>
        <end position="73"/>
    </location>
</feature>
<dbReference type="Pfam" id="PF14256">
    <property type="entry name" value="YwiC"/>
    <property type="match status" value="1"/>
</dbReference>
<feature type="transmembrane region" description="Helical" evidence="1">
    <location>
        <begin position="79"/>
        <end position="99"/>
    </location>
</feature>